<dbReference type="PANTHER" id="PTHR30061:SF50">
    <property type="entry name" value="MALTOSE_MALTODEXTRIN-BINDING PERIPLASMIC PROTEIN"/>
    <property type="match status" value="1"/>
</dbReference>
<sequence length="428" mass="45881">MKSKWRISLTAAVVAVGLLAPITVSAANAAPVEIPLWTHNGGNKAELADVNLVVKDFNASQSKYKVTVKAFPQINYNDAIVASAAANRLPCIMDTDAPVVPSWVYAGYLSPLTVDKKITNKLQTSVKGSYGGKLYSAGFYDAAIALLARKSTIADAGLRTPTVAKPWTLAEFNDALAKAKASGKFDYALSLGTGWDGEWYPYGFSPLLQSFGGDLIDRKGLKTAEGVLNGTAGVAWGKWFQNIFTSGLAPKKETADQRDNGFITGKIAYQWNGSWAAASAAEKLGDDFIALPPPNLGTKAYIGGGSWQWAVSSSCANKAGANAWLQFALQTKYLTKFADDLFNLPITPDATKASKIFGPGSKYSEFATFSATFALIRPATPAYPVIAKIYETATKDIINGADVQKTLDGAVDQINKNLKDNYYYVKKK</sequence>
<evidence type="ECO:0000313" key="8">
    <source>
        <dbReference type="EMBL" id="CAB4992370.1"/>
    </source>
</evidence>
<name>A0A6J6XQU9_9ZZZZ</name>
<dbReference type="EMBL" id="CAFBQM010000037">
    <property type="protein sequence ID" value="CAB5059254.1"/>
    <property type="molecule type" value="Genomic_DNA"/>
</dbReference>
<dbReference type="GO" id="GO:0042956">
    <property type="term" value="P:maltodextrin transmembrane transport"/>
    <property type="evidence" value="ECO:0007669"/>
    <property type="project" value="TreeGrafter"/>
</dbReference>
<dbReference type="EMBL" id="CAFBOQ010000041">
    <property type="protein sequence ID" value="CAB4992370.1"/>
    <property type="molecule type" value="Genomic_DNA"/>
</dbReference>
<evidence type="ECO:0000313" key="6">
    <source>
        <dbReference type="EMBL" id="CAB4797596.1"/>
    </source>
</evidence>
<keyword evidence="3" id="KW-0732">Signal</keyword>
<accession>A0A6J6XQU9</accession>
<evidence type="ECO:0000256" key="1">
    <source>
        <dbReference type="ARBA" id="ARBA00008520"/>
    </source>
</evidence>
<comment type="similarity">
    <text evidence="1">Belongs to the bacterial solute-binding protein 1 family.</text>
</comment>
<evidence type="ECO:0000256" key="2">
    <source>
        <dbReference type="ARBA" id="ARBA00022448"/>
    </source>
</evidence>
<protein>
    <submittedName>
        <fullName evidence="6">Unannotated protein</fullName>
    </submittedName>
</protein>
<dbReference type="SUPFAM" id="SSF53850">
    <property type="entry name" value="Periplasmic binding protein-like II"/>
    <property type="match status" value="1"/>
</dbReference>
<dbReference type="PANTHER" id="PTHR30061">
    <property type="entry name" value="MALTOSE-BINDING PERIPLASMIC PROTEIN"/>
    <property type="match status" value="1"/>
</dbReference>
<reference evidence="6" key="1">
    <citation type="submission" date="2020-05" db="EMBL/GenBank/DDBJ databases">
        <authorList>
            <person name="Chiriac C."/>
            <person name="Salcher M."/>
            <person name="Ghai R."/>
            <person name="Kavagutti S V."/>
        </authorList>
    </citation>
    <scope>NUCLEOTIDE SEQUENCE</scope>
</reference>
<evidence type="ECO:0000313" key="4">
    <source>
        <dbReference type="EMBL" id="CAB4701543.1"/>
    </source>
</evidence>
<organism evidence="6">
    <name type="scientific">freshwater metagenome</name>
    <dbReference type="NCBI Taxonomy" id="449393"/>
    <lineage>
        <taxon>unclassified sequences</taxon>
        <taxon>metagenomes</taxon>
        <taxon>ecological metagenomes</taxon>
    </lineage>
</organism>
<evidence type="ECO:0000313" key="7">
    <source>
        <dbReference type="EMBL" id="CAB4855069.1"/>
    </source>
</evidence>
<evidence type="ECO:0000256" key="3">
    <source>
        <dbReference type="ARBA" id="ARBA00022729"/>
    </source>
</evidence>
<dbReference type="EMBL" id="CAFAAU010000002">
    <property type="protein sequence ID" value="CAB4797596.1"/>
    <property type="molecule type" value="Genomic_DNA"/>
</dbReference>
<dbReference type="InterPro" id="IPR006059">
    <property type="entry name" value="SBP"/>
</dbReference>
<evidence type="ECO:0000313" key="10">
    <source>
        <dbReference type="EMBL" id="CAB5059254.1"/>
    </source>
</evidence>
<dbReference type="Pfam" id="PF13416">
    <property type="entry name" value="SBP_bac_8"/>
    <property type="match status" value="1"/>
</dbReference>
<proteinExistence type="inferred from homology"/>
<evidence type="ECO:0000313" key="9">
    <source>
        <dbReference type="EMBL" id="CAB5048230.1"/>
    </source>
</evidence>
<dbReference type="AlphaFoldDB" id="A0A6J6XQU9"/>
<keyword evidence="2" id="KW-0813">Transport</keyword>
<dbReference type="GO" id="GO:0015768">
    <property type="term" value="P:maltose transport"/>
    <property type="evidence" value="ECO:0007669"/>
    <property type="project" value="TreeGrafter"/>
</dbReference>
<dbReference type="EMBL" id="CAFBLC010000044">
    <property type="protein sequence ID" value="CAB4855069.1"/>
    <property type="molecule type" value="Genomic_DNA"/>
</dbReference>
<dbReference type="EMBL" id="CAFBQD010000010">
    <property type="protein sequence ID" value="CAB5048230.1"/>
    <property type="molecule type" value="Genomic_DNA"/>
</dbReference>
<dbReference type="EMBL" id="CAEZZN010000038">
    <property type="protein sequence ID" value="CAB4771299.1"/>
    <property type="molecule type" value="Genomic_DNA"/>
</dbReference>
<dbReference type="EMBL" id="CAEZYA010000011">
    <property type="protein sequence ID" value="CAB4701543.1"/>
    <property type="molecule type" value="Genomic_DNA"/>
</dbReference>
<dbReference type="GO" id="GO:1901982">
    <property type="term" value="F:maltose binding"/>
    <property type="evidence" value="ECO:0007669"/>
    <property type="project" value="TreeGrafter"/>
</dbReference>
<gene>
    <name evidence="4" type="ORF">UFOPK2627_00520</name>
    <name evidence="5" type="ORF">UFOPK2879_01023</name>
    <name evidence="6" type="ORF">UFOPK3078_00141</name>
    <name evidence="7" type="ORF">UFOPK3288_01157</name>
    <name evidence="8" type="ORF">UFOPK3990_01173</name>
    <name evidence="9" type="ORF">UFOPK4245_00619</name>
    <name evidence="10" type="ORF">UFOPK4337_00873</name>
</gene>
<dbReference type="GO" id="GO:0055052">
    <property type="term" value="C:ATP-binding cassette (ABC) transporter complex, substrate-binding subunit-containing"/>
    <property type="evidence" value="ECO:0007669"/>
    <property type="project" value="TreeGrafter"/>
</dbReference>
<dbReference type="Gene3D" id="3.40.190.10">
    <property type="entry name" value="Periplasmic binding protein-like II"/>
    <property type="match status" value="1"/>
</dbReference>
<evidence type="ECO:0000313" key="5">
    <source>
        <dbReference type="EMBL" id="CAB4771299.1"/>
    </source>
</evidence>